<dbReference type="CDD" id="cd07936">
    <property type="entry name" value="SCAN"/>
    <property type="match status" value="1"/>
</dbReference>
<gene>
    <name evidence="14" type="primary">LOC129328726</name>
</gene>
<dbReference type="PROSITE" id="PS50804">
    <property type="entry name" value="SCAN_BOX"/>
    <property type="match status" value="1"/>
</dbReference>
<dbReference type="GeneID" id="129328726"/>
<dbReference type="KEGG" id="emc:129328726"/>
<evidence type="ECO:0000256" key="2">
    <source>
        <dbReference type="ARBA" id="ARBA00022723"/>
    </source>
</evidence>
<dbReference type="SUPFAM" id="SSF47353">
    <property type="entry name" value="Retrovirus capsid dimerization domain-like"/>
    <property type="match status" value="1"/>
</dbReference>
<evidence type="ECO:0000313" key="13">
    <source>
        <dbReference type="Proteomes" id="UP001190640"/>
    </source>
</evidence>
<feature type="domain" description="C2H2-type" evidence="11">
    <location>
        <begin position="536"/>
        <end position="560"/>
    </location>
</feature>
<dbReference type="GO" id="GO:0000981">
    <property type="term" value="F:DNA-binding transcription factor activity, RNA polymerase II-specific"/>
    <property type="evidence" value="ECO:0007669"/>
    <property type="project" value="TreeGrafter"/>
</dbReference>
<dbReference type="GO" id="GO:0008270">
    <property type="term" value="F:zinc ion binding"/>
    <property type="evidence" value="ECO:0007669"/>
    <property type="project" value="UniProtKB-KW"/>
</dbReference>
<feature type="region of interest" description="Disordered" evidence="10">
    <location>
        <begin position="256"/>
        <end position="368"/>
    </location>
</feature>
<keyword evidence="3" id="KW-0677">Repeat</keyword>
<evidence type="ECO:0000256" key="7">
    <source>
        <dbReference type="ARBA" id="ARBA00023163"/>
    </source>
</evidence>
<feature type="domain" description="C2H2-type" evidence="11">
    <location>
        <begin position="508"/>
        <end position="535"/>
    </location>
</feature>
<name>A0AA97JAM0_EUBMA</name>
<evidence type="ECO:0000256" key="4">
    <source>
        <dbReference type="ARBA" id="ARBA00022771"/>
    </source>
</evidence>
<dbReference type="Proteomes" id="UP001190640">
    <property type="component" value="Chromosome 4"/>
</dbReference>
<keyword evidence="2" id="KW-0479">Metal-binding</keyword>
<organism evidence="13 14">
    <name type="scientific">Eublepharis macularius</name>
    <name type="common">Leopard gecko</name>
    <name type="synonym">Cyrtodactylus macularius</name>
    <dbReference type="NCBI Taxonomy" id="481883"/>
    <lineage>
        <taxon>Eukaryota</taxon>
        <taxon>Metazoa</taxon>
        <taxon>Chordata</taxon>
        <taxon>Craniata</taxon>
        <taxon>Vertebrata</taxon>
        <taxon>Euteleostomi</taxon>
        <taxon>Lepidosauria</taxon>
        <taxon>Squamata</taxon>
        <taxon>Bifurcata</taxon>
        <taxon>Gekkota</taxon>
        <taxon>Eublepharidae</taxon>
        <taxon>Eublepharinae</taxon>
        <taxon>Eublepharis</taxon>
    </lineage>
</organism>
<evidence type="ECO:0000256" key="5">
    <source>
        <dbReference type="ARBA" id="ARBA00022833"/>
    </source>
</evidence>
<dbReference type="Pfam" id="PF00096">
    <property type="entry name" value="zf-C2H2"/>
    <property type="match status" value="5"/>
</dbReference>
<accession>A0AA97JAM0</accession>
<evidence type="ECO:0000256" key="9">
    <source>
        <dbReference type="PROSITE-ProRule" id="PRU00042"/>
    </source>
</evidence>
<feature type="domain" description="C2H2-type" evidence="11">
    <location>
        <begin position="424"/>
        <end position="451"/>
    </location>
</feature>
<dbReference type="SMART" id="SM00431">
    <property type="entry name" value="SCAN"/>
    <property type="match status" value="1"/>
</dbReference>
<dbReference type="Gene3D" id="3.30.160.60">
    <property type="entry name" value="Classic Zinc Finger"/>
    <property type="match status" value="6"/>
</dbReference>
<dbReference type="SMART" id="SM00355">
    <property type="entry name" value="ZnF_C2H2"/>
    <property type="match status" value="5"/>
</dbReference>
<dbReference type="InterPro" id="IPR038269">
    <property type="entry name" value="SCAN_sf"/>
</dbReference>
<keyword evidence="6" id="KW-0805">Transcription regulation</keyword>
<keyword evidence="5" id="KW-0862">Zinc</keyword>
<protein>
    <submittedName>
        <fullName evidence="14">Zinc finger and SCAN domain-containing protein 31-like</fullName>
    </submittedName>
</protein>
<dbReference type="FunFam" id="3.30.160.60:FF:000495">
    <property type="entry name" value="zinc finger protein 668"/>
    <property type="match status" value="1"/>
</dbReference>
<dbReference type="AlphaFoldDB" id="A0AA97JAM0"/>
<sequence>MKMEEEDLVSGTQEHEAEAGRKNVHVHQAGNLGEVLEGIPGGILVKQEPGEQWEVQWQEFLKSMESPQSHWVIPQLPQEPTPWDDTKAFLDSFEQVAEACRWPKEEWTTRLLPALSGEPEQAFSNLDIQERGDYAKVKAAILRREAMRREKQRQHFRRFCYQEAEGPRGTYSRLQEFCHGWLRVKKQTKEQILELLILEQFLTVLPPEIQSWVRESSPDTCAQAVALAEEFLQMQREAHREKQQVLTKLNEVAVSPLEARQAQPGPRERQPLQEAQPEMDDESRLRGFMRMKKREEKTNMDSLELVKTGGVFHRRATGTISEGEGRSSGQQESPNRQQRSPPRNRMSKSSLAGANKVPSESLAGPKDASCTVAEEGFREGLVLPRQEGFHNAETLSQCQDCGRNFVRKDLLMRHQRIHMLDKMRKCSYAGKTFCPRSSLILHERTRAEEKPFQCSGCGKRFTRNSLLIKHEKTHGGEKLYNCSTCGKGFVYSWNLIKHKKKHTGEKPYQCSACGKTFFERSDLIRHERTHTGERPYKCSLCEKCFSQKWLLIKHERTHME</sequence>
<dbReference type="PROSITE" id="PS00028">
    <property type="entry name" value="ZINC_FINGER_C2H2_1"/>
    <property type="match status" value="5"/>
</dbReference>
<evidence type="ECO:0000256" key="3">
    <source>
        <dbReference type="ARBA" id="ARBA00022737"/>
    </source>
</evidence>
<dbReference type="InterPro" id="IPR036236">
    <property type="entry name" value="Znf_C2H2_sf"/>
</dbReference>
<dbReference type="FunFam" id="3.30.160.60:FF:000340">
    <property type="entry name" value="zinc finger protein 473 isoform X1"/>
    <property type="match status" value="1"/>
</dbReference>
<keyword evidence="13" id="KW-1185">Reference proteome</keyword>
<feature type="compositionally biased region" description="Low complexity" evidence="10">
    <location>
        <begin position="330"/>
        <end position="344"/>
    </location>
</feature>
<feature type="domain" description="C2H2-type" evidence="11">
    <location>
        <begin position="480"/>
        <end position="507"/>
    </location>
</feature>
<keyword evidence="8" id="KW-0539">Nucleus</keyword>
<dbReference type="GO" id="GO:0000978">
    <property type="term" value="F:RNA polymerase II cis-regulatory region sequence-specific DNA binding"/>
    <property type="evidence" value="ECO:0007669"/>
    <property type="project" value="TreeGrafter"/>
</dbReference>
<dbReference type="GO" id="GO:0005634">
    <property type="term" value="C:nucleus"/>
    <property type="evidence" value="ECO:0007669"/>
    <property type="project" value="UniProtKB-SubCell"/>
</dbReference>
<evidence type="ECO:0000259" key="11">
    <source>
        <dbReference type="PROSITE" id="PS50157"/>
    </source>
</evidence>
<dbReference type="Gene3D" id="1.10.4020.10">
    <property type="entry name" value="DNA breaking-rejoining enzymes"/>
    <property type="match status" value="1"/>
</dbReference>
<dbReference type="Pfam" id="PF02023">
    <property type="entry name" value="SCAN"/>
    <property type="match status" value="1"/>
</dbReference>
<dbReference type="InterPro" id="IPR013087">
    <property type="entry name" value="Znf_C2H2_type"/>
</dbReference>
<feature type="domain" description="C2H2-type" evidence="11">
    <location>
        <begin position="452"/>
        <end position="479"/>
    </location>
</feature>
<dbReference type="RefSeq" id="XP_054833961.1">
    <property type="nucleotide sequence ID" value="XM_054977986.1"/>
</dbReference>
<evidence type="ECO:0000256" key="8">
    <source>
        <dbReference type="ARBA" id="ARBA00023242"/>
    </source>
</evidence>
<evidence type="ECO:0000259" key="12">
    <source>
        <dbReference type="PROSITE" id="PS50804"/>
    </source>
</evidence>
<keyword evidence="7" id="KW-0804">Transcription</keyword>
<feature type="domain" description="C2H2-type" evidence="11">
    <location>
        <begin position="396"/>
        <end position="423"/>
    </location>
</feature>
<dbReference type="InterPro" id="IPR003309">
    <property type="entry name" value="SCAN_dom"/>
</dbReference>
<evidence type="ECO:0000256" key="1">
    <source>
        <dbReference type="ARBA" id="ARBA00004123"/>
    </source>
</evidence>
<comment type="subcellular location">
    <subcellularLocation>
        <location evidence="1">Nucleus</location>
    </subcellularLocation>
</comment>
<dbReference type="FunFam" id="3.30.160.60:FF:000295">
    <property type="entry name" value="zinc finger protein 19"/>
    <property type="match status" value="1"/>
</dbReference>
<feature type="domain" description="SCAN box" evidence="12">
    <location>
        <begin position="153"/>
        <end position="237"/>
    </location>
</feature>
<dbReference type="PANTHER" id="PTHR23226:SF379">
    <property type="entry name" value="C2H2-TYPE DOMAIN-CONTAINING PROTEIN"/>
    <property type="match status" value="1"/>
</dbReference>
<dbReference type="FunFam" id="3.30.160.60:FF:000478">
    <property type="entry name" value="Zinc finger protein 133"/>
    <property type="match status" value="2"/>
</dbReference>
<keyword evidence="4 9" id="KW-0863">Zinc-finger</keyword>
<dbReference type="SUPFAM" id="SSF57667">
    <property type="entry name" value="beta-beta-alpha zinc fingers"/>
    <property type="match status" value="3"/>
</dbReference>
<evidence type="ECO:0000256" key="6">
    <source>
        <dbReference type="ARBA" id="ARBA00023015"/>
    </source>
</evidence>
<dbReference type="PROSITE" id="PS50157">
    <property type="entry name" value="ZINC_FINGER_C2H2_2"/>
    <property type="match status" value="6"/>
</dbReference>
<dbReference type="PANTHER" id="PTHR23226">
    <property type="entry name" value="ZINC FINGER AND SCAN DOMAIN-CONTAINING"/>
    <property type="match status" value="1"/>
</dbReference>
<dbReference type="FunFam" id="1.10.4020.10:FF:000001">
    <property type="entry name" value="zinc finger protein 263 isoform X1"/>
    <property type="match status" value="1"/>
</dbReference>
<proteinExistence type="predicted"/>
<feature type="region of interest" description="Disordered" evidence="10">
    <location>
        <begin position="1"/>
        <end position="20"/>
    </location>
</feature>
<evidence type="ECO:0000313" key="14">
    <source>
        <dbReference type="RefSeq" id="XP_054833961.1"/>
    </source>
</evidence>
<reference evidence="14" key="1">
    <citation type="submission" date="2025-08" db="UniProtKB">
        <authorList>
            <consortium name="RefSeq"/>
        </authorList>
    </citation>
    <scope>IDENTIFICATION</scope>
    <source>
        <tissue evidence="14">Blood</tissue>
    </source>
</reference>
<evidence type="ECO:0000256" key="10">
    <source>
        <dbReference type="SAM" id="MobiDB-lite"/>
    </source>
</evidence>